<evidence type="ECO:0000313" key="2">
    <source>
        <dbReference type="EMBL" id="EGT30905.1"/>
    </source>
</evidence>
<accession>G0M9Z7</accession>
<dbReference type="AlphaFoldDB" id="G0M9Z7"/>
<dbReference type="EMBL" id="GL379787">
    <property type="protein sequence ID" value="EGT30905.1"/>
    <property type="molecule type" value="Genomic_DNA"/>
</dbReference>
<name>G0M9Z7_CAEBE</name>
<dbReference type="Proteomes" id="UP000008068">
    <property type="component" value="Unassembled WGS sequence"/>
</dbReference>
<reference evidence="3" key="1">
    <citation type="submission" date="2011-07" db="EMBL/GenBank/DDBJ databases">
        <authorList>
            <consortium name="Caenorhabditis brenneri Sequencing and Analysis Consortium"/>
            <person name="Wilson R.K."/>
        </authorList>
    </citation>
    <scope>NUCLEOTIDE SEQUENCE [LARGE SCALE GENOMIC DNA]</scope>
    <source>
        <strain evidence="3">PB2801</strain>
    </source>
</reference>
<feature type="region of interest" description="Disordered" evidence="1">
    <location>
        <begin position="22"/>
        <end position="42"/>
    </location>
</feature>
<proteinExistence type="predicted"/>
<sequence length="74" mass="8087">MPEKTNIPYVALPYEPPATITTQPALDDSSCAQNQSEPRRSEVKRNDFLLQLLVECLIGPLVEAALPALFSCGD</sequence>
<dbReference type="HOGENOM" id="CLU_2689986_0_0_1"/>
<gene>
    <name evidence="2" type="ORF">CAEBREN_21475</name>
</gene>
<evidence type="ECO:0000256" key="1">
    <source>
        <dbReference type="SAM" id="MobiDB-lite"/>
    </source>
</evidence>
<dbReference type="InParanoid" id="G0M9Z7"/>
<evidence type="ECO:0000313" key="3">
    <source>
        <dbReference type="Proteomes" id="UP000008068"/>
    </source>
</evidence>
<feature type="compositionally biased region" description="Polar residues" evidence="1">
    <location>
        <begin position="22"/>
        <end position="36"/>
    </location>
</feature>
<organism evidence="3">
    <name type="scientific">Caenorhabditis brenneri</name>
    <name type="common">Nematode worm</name>
    <dbReference type="NCBI Taxonomy" id="135651"/>
    <lineage>
        <taxon>Eukaryota</taxon>
        <taxon>Metazoa</taxon>
        <taxon>Ecdysozoa</taxon>
        <taxon>Nematoda</taxon>
        <taxon>Chromadorea</taxon>
        <taxon>Rhabditida</taxon>
        <taxon>Rhabditina</taxon>
        <taxon>Rhabditomorpha</taxon>
        <taxon>Rhabditoidea</taxon>
        <taxon>Rhabditidae</taxon>
        <taxon>Peloderinae</taxon>
        <taxon>Caenorhabditis</taxon>
    </lineage>
</organism>
<keyword evidence="3" id="KW-1185">Reference proteome</keyword>
<protein>
    <submittedName>
        <fullName evidence="2">Uncharacterized protein</fullName>
    </submittedName>
</protein>